<comment type="caution">
    <text evidence="3">The sequence shown here is derived from an EMBL/GenBank/DDBJ whole genome shotgun (WGS) entry which is preliminary data.</text>
</comment>
<dbReference type="InterPro" id="IPR050282">
    <property type="entry name" value="Cycloisomerase_2"/>
</dbReference>
<dbReference type="Gene3D" id="2.130.10.10">
    <property type="entry name" value="YVTN repeat-like/Quinoprotein amine dehydrogenase"/>
    <property type="match status" value="1"/>
</dbReference>
<evidence type="ECO:0000256" key="1">
    <source>
        <dbReference type="ARBA" id="ARBA00005564"/>
    </source>
</evidence>
<proteinExistence type="inferred from homology"/>
<keyword evidence="3" id="KW-0378">Hydrolase</keyword>
<dbReference type="GO" id="GO:0017057">
    <property type="term" value="F:6-phosphogluconolactonase activity"/>
    <property type="evidence" value="ECO:0007669"/>
    <property type="project" value="UniProtKB-EC"/>
</dbReference>
<protein>
    <submittedName>
        <fullName evidence="3">6-phosphogluconolactonase</fullName>
        <ecNumber evidence="3">3.1.1.31</ecNumber>
    </submittedName>
</protein>
<accession>A0ABM9AY27</accession>
<evidence type="ECO:0000313" key="4">
    <source>
        <dbReference type="Proteomes" id="UP000837803"/>
    </source>
</evidence>
<comment type="similarity">
    <text evidence="1">Belongs to the cycloisomerase 2 family.</text>
</comment>
<dbReference type="InterPro" id="IPR011048">
    <property type="entry name" value="Haem_d1_sf"/>
</dbReference>
<dbReference type="InterPro" id="IPR015943">
    <property type="entry name" value="WD40/YVTN_repeat-like_dom_sf"/>
</dbReference>
<dbReference type="Pfam" id="PF10282">
    <property type="entry name" value="Lactonase"/>
    <property type="match status" value="1"/>
</dbReference>
<dbReference type="SUPFAM" id="SSF51004">
    <property type="entry name" value="C-terminal (heme d1) domain of cytochrome cd1-nitrite reductase"/>
    <property type="match status" value="1"/>
</dbReference>
<evidence type="ECO:0000313" key="3">
    <source>
        <dbReference type="EMBL" id="CAH0999627.1"/>
    </source>
</evidence>
<keyword evidence="4" id="KW-1185">Reference proteome</keyword>
<dbReference type="EC" id="3.1.1.31" evidence="3"/>
<reference evidence="3" key="1">
    <citation type="submission" date="2021-12" db="EMBL/GenBank/DDBJ databases">
        <authorList>
            <person name="Rodrigo-Torres L."/>
            <person name="Arahal R. D."/>
            <person name="Lucena T."/>
        </authorList>
    </citation>
    <scope>NUCLEOTIDE SEQUENCE</scope>
    <source>
        <strain evidence="3">CECT 8419</strain>
    </source>
</reference>
<dbReference type="Proteomes" id="UP000837803">
    <property type="component" value="Unassembled WGS sequence"/>
</dbReference>
<dbReference type="PANTHER" id="PTHR30344">
    <property type="entry name" value="6-PHOSPHOGLUCONOLACTONASE-RELATED"/>
    <property type="match status" value="1"/>
</dbReference>
<sequence>MYLWGYRYDLGRANRAGVYIHPMRYLLPALLSLLLALSCTVGRGEDGKDGAPGRDGASAAGFFLGTYNDDGVHEPGIYHFTLNSDGTLTNNGRVAEASSPSFLAYTPDRSRLVAVEEVNGGGSVASFRVNGSDLELLNRRPTSAPGPCHINVTRDGYVTVATYGGGTLELWRLATDGVLSERLDVQDHRARGAETPHAHSSYYLNDDTEVLAVDLGTDEVWHYTLDKRANTLRPATPPAVKMEDGAGPRHLTIHPNGKWIYVINELNSTVTQIAMDGTDLSVVESWSTLPDDFTGESFCADIHVSSDGRFLYGSNRGHNSIVVYSIDAGTGALTALEHESVAGDWPRNFALSPDEAYLLVANQRSKNITTLARNQQTGMLDFVTRTTAPIPVCILF</sequence>
<dbReference type="EMBL" id="CAKLPZ010000001">
    <property type="protein sequence ID" value="CAH0999627.1"/>
    <property type="molecule type" value="Genomic_DNA"/>
</dbReference>
<organism evidence="3 4">
    <name type="scientific">Neolewinella maritima</name>
    <dbReference type="NCBI Taxonomy" id="1383882"/>
    <lineage>
        <taxon>Bacteria</taxon>
        <taxon>Pseudomonadati</taxon>
        <taxon>Bacteroidota</taxon>
        <taxon>Saprospiria</taxon>
        <taxon>Saprospirales</taxon>
        <taxon>Lewinellaceae</taxon>
        <taxon>Neolewinella</taxon>
    </lineage>
</organism>
<keyword evidence="2" id="KW-0313">Glucose metabolism</keyword>
<dbReference type="InterPro" id="IPR019405">
    <property type="entry name" value="Lactonase_7-beta_prop"/>
</dbReference>
<gene>
    <name evidence="3" type="primary">pgl_1</name>
    <name evidence="3" type="ORF">LEM8419_00927</name>
</gene>
<keyword evidence="2" id="KW-0119">Carbohydrate metabolism</keyword>
<name>A0ABM9AY27_9BACT</name>
<evidence type="ECO:0000256" key="2">
    <source>
        <dbReference type="ARBA" id="ARBA00022526"/>
    </source>
</evidence>
<dbReference type="PANTHER" id="PTHR30344:SF1">
    <property type="entry name" value="6-PHOSPHOGLUCONOLACTONASE"/>
    <property type="match status" value="1"/>
</dbReference>